<keyword evidence="5" id="KW-1185">Reference proteome</keyword>
<dbReference type="EMBL" id="CP146069">
    <property type="protein sequence ID" value="WWR47911.1"/>
    <property type="molecule type" value="Genomic_DNA"/>
</dbReference>
<dbReference type="Pfam" id="PF13439">
    <property type="entry name" value="Glyco_transf_4"/>
    <property type="match status" value="1"/>
</dbReference>
<dbReference type="PANTHER" id="PTHR46401">
    <property type="entry name" value="GLYCOSYLTRANSFERASE WBBK-RELATED"/>
    <property type="match status" value="1"/>
</dbReference>
<keyword evidence="1 4" id="KW-0808">Transferase</keyword>
<dbReference type="PANTHER" id="PTHR46401:SF2">
    <property type="entry name" value="GLYCOSYLTRANSFERASE WBBK-RELATED"/>
    <property type="match status" value="1"/>
</dbReference>
<accession>A0ABZ2HPP4</accession>
<dbReference type="Gene3D" id="3.40.50.2000">
    <property type="entry name" value="Glycogen Phosphorylase B"/>
    <property type="match status" value="2"/>
</dbReference>
<dbReference type="InterPro" id="IPR028098">
    <property type="entry name" value="Glyco_trans_4-like_N"/>
</dbReference>
<dbReference type="InterPro" id="IPR001296">
    <property type="entry name" value="Glyco_trans_1"/>
</dbReference>
<evidence type="ECO:0000313" key="4">
    <source>
        <dbReference type="EMBL" id="WWR47911.1"/>
    </source>
</evidence>
<sequence length="357" mass="38078">MRKAAFAIPGDVSALTGGYKYDRKLICGLRNSGWSITLLQLGGSFPNPTRDDLSDAARQLATAGDQPIIVDGLALGAFDPEVMRSIRSPIVALIHHPLALETGHSSAEQTRFLKSERRNLRQVSHVLVPSPHIAKVLVSDYEVDAARITIAKPGTDHSRWPAAKVDPPLILSVGIQVPRKGHDILIQALARITPLSWKAVIAGEAIDANHATELAHLVTELGLDERVTLAGRVSDKDLSKLYAQSSVFALATRYEGYGLVFDEAMFHGLPIVTCKAGAVSDTVATNAGIIVPPEDPSSFADALAQTLSDDRYRAQMASASAQAGAALPTWAGTVKLVDTVLRQVTLTSALKGWCDDG</sequence>
<evidence type="ECO:0000259" key="3">
    <source>
        <dbReference type="Pfam" id="PF13439"/>
    </source>
</evidence>
<evidence type="ECO:0000256" key="1">
    <source>
        <dbReference type="ARBA" id="ARBA00022679"/>
    </source>
</evidence>
<feature type="domain" description="Glycosyltransferase subfamily 4-like N-terminal" evidence="3">
    <location>
        <begin position="86"/>
        <end position="159"/>
    </location>
</feature>
<evidence type="ECO:0000259" key="2">
    <source>
        <dbReference type="Pfam" id="PF00534"/>
    </source>
</evidence>
<feature type="domain" description="Glycosyl transferase family 1" evidence="2">
    <location>
        <begin position="163"/>
        <end position="320"/>
    </location>
</feature>
<reference evidence="4 5" key="1">
    <citation type="submission" date="2023-10" db="EMBL/GenBank/DDBJ databases">
        <title>Roseovarius strain S88 nov., isolated from a marine algae.</title>
        <authorList>
            <person name="Lee M.W."/>
            <person name="Lee J.K."/>
            <person name="Kim J.M."/>
            <person name="Choi D.G."/>
            <person name="Baek J.H."/>
            <person name="Bayburt H."/>
            <person name="Jung J.J."/>
            <person name="Han D.M."/>
            <person name="Jeon C.O."/>
        </authorList>
    </citation>
    <scope>NUCLEOTIDE SEQUENCE [LARGE SCALE GENOMIC DNA]</scope>
    <source>
        <strain evidence="4 5">S88</strain>
    </source>
</reference>
<dbReference type="GO" id="GO:0016757">
    <property type="term" value="F:glycosyltransferase activity"/>
    <property type="evidence" value="ECO:0007669"/>
    <property type="project" value="UniProtKB-KW"/>
</dbReference>
<proteinExistence type="predicted"/>
<dbReference type="EC" id="2.4.-.-" evidence="4"/>
<dbReference type="SUPFAM" id="SSF53756">
    <property type="entry name" value="UDP-Glycosyltransferase/glycogen phosphorylase"/>
    <property type="match status" value="1"/>
</dbReference>
<dbReference type="RefSeq" id="WP_338550741.1">
    <property type="nucleotide sequence ID" value="NZ_CP146069.1"/>
</dbReference>
<protein>
    <submittedName>
        <fullName evidence="4">Glycosyltransferase family 4 protein</fullName>
        <ecNumber evidence="4">2.4.-.-</ecNumber>
    </submittedName>
</protein>
<dbReference type="CDD" id="cd03801">
    <property type="entry name" value="GT4_PimA-like"/>
    <property type="match status" value="1"/>
</dbReference>
<organism evidence="4 5">
    <name type="scientific">Roseovarius phycicola</name>
    <dbReference type="NCBI Taxonomy" id="3080976"/>
    <lineage>
        <taxon>Bacteria</taxon>
        <taxon>Pseudomonadati</taxon>
        <taxon>Pseudomonadota</taxon>
        <taxon>Alphaproteobacteria</taxon>
        <taxon>Rhodobacterales</taxon>
        <taxon>Roseobacteraceae</taxon>
        <taxon>Roseovarius</taxon>
    </lineage>
</organism>
<evidence type="ECO:0000313" key="5">
    <source>
        <dbReference type="Proteomes" id="UP001364156"/>
    </source>
</evidence>
<keyword evidence="4" id="KW-0328">Glycosyltransferase</keyword>
<dbReference type="Proteomes" id="UP001364156">
    <property type="component" value="Chromosome"/>
</dbReference>
<dbReference type="Pfam" id="PF00534">
    <property type="entry name" value="Glycos_transf_1"/>
    <property type="match status" value="1"/>
</dbReference>
<name>A0ABZ2HPP4_9RHOB</name>
<gene>
    <name evidence="4" type="ORF">RZ517_07005</name>
</gene>